<sequence length="1242" mass="136969">MSTHVIGRQRIRIAVSSRRDADYILAHTGEICRNRLIPLVAEALDRLFPGADYYRIESLSLDIGQLPRDDFERVLVRRIASALIKKLTDLLPELTPIAPKARHISAHRQYLLTGSYPWFYPLASDPRPGAKIKGTESGAIERPQTSWHPGSGEAASPRGQTGVTPTSWPVGTADEGKQTDSLRLAPPRQEPEAGKTESTPPEPDSSRSVQEGAAGNRSPDEAGVTHLADWKSRLEALIGETDGAAPPRSGPRALLAWMVGFLGRPGGRAKLLAALSDLEIGALVEYVLPSVHRGSPGTPGRHVVDRIRKVGEHWLSAERLNRFLASGLRGEAPTVRQREWLDLMLTYRGREALEVLTTLQLSAELFTRIRPVFTEQHIRWLRRAVQQAEGDKPLTAIPVGSLAWRLLRSEEGAGTPVATTLSGNVASPVPERFPPPPVEGRSDLLTALLGESGTGAAEFFRDLLARPGGRQRLRAYWTDDALRHMATLDSAGLTAYLRKWESQRQHPIRGDGGVPARVAKTLKKYDAPELLQRITQALDSEAGVPVSVVTDFLHFLQRASSVGHRDGIRQRFFWYTLTVIYDAEPGRLGVVRALAHVLECLAAEYGLASHALLRNLAASVSSDEATALRLLLTCLESRLPTSGVRLLRQPVLRQVARIREHPERAAAIALMAVFRHRLARRERGWWEGEALSEEQLFRRATAADSDTVHRLLRDQPQLADAAFSLLTPEVVTEFIRRRTADLAAFIIQFARVADILRAEGGLPKPEKDKEAGSAGLAIGWNYVLRQGTYSSSGFVGFGIQNWAPSAGAAAGQLRLRLSAIARALVSEGDVTFMRLVTVLEDMPSEKPPVAEAVAPTLPRLLGSNGPTDTEDSFAARFRALRYFLLLGAPPPGEYMRPKARLIAIQEEVLREHASQAIGIYREVLGLRGGRRYLFLLSPTKQLRTLLYLLFPVAYRRVVNLWVEVQKALTESLKSVTPAAYGRTAVLAALTHLNDRQGSFEEGAYVAGLFRCLVRHHDLSAGDLYREWRRGRSNQGDDRLPVLANPLRVTGGSTGNATPGPTTDRGKAGHPLDGAHYLGNAGMILLAPFLGRYFNRLGMTGRSAFLKPGYASRACLLLHYLVTGQTECPEPYTVLNKVICGLPTEMPLPESFEPTREEIEISGQLLDGVRYNWEPLRASSVENLRASFFLREGVLVERESDWSLTVAPAGYDILLRFLPWTISTVQLPWMPMRITTEWGTKNG</sequence>
<protein>
    <submittedName>
        <fullName evidence="2">Uncharacterized protein</fullName>
    </submittedName>
</protein>
<evidence type="ECO:0000256" key="1">
    <source>
        <dbReference type="SAM" id="MobiDB-lite"/>
    </source>
</evidence>
<dbReference type="RefSeq" id="WP_146088720.1">
    <property type="nucleotide sequence ID" value="NZ_PTJC01000005.1"/>
</dbReference>
<accession>A0A2S6I990</accession>
<dbReference type="OrthoDB" id="1488184at2"/>
<evidence type="ECO:0000313" key="3">
    <source>
        <dbReference type="Proteomes" id="UP000237662"/>
    </source>
</evidence>
<dbReference type="AlphaFoldDB" id="A0A2S6I990"/>
<comment type="caution">
    <text evidence="2">The sequence shown here is derived from an EMBL/GenBank/DDBJ whole genome shotgun (WGS) entry which is preliminary data.</text>
</comment>
<feature type="region of interest" description="Disordered" evidence="1">
    <location>
        <begin position="129"/>
        <end position="222"/>
    </location>
</feature>
<proteinExistence type="predicted"/>
<dbReference type="EMBL" id="PTJC01000005">
    <property type="protein sequence ID" value="PPK88066.1"/>
    <property type="molecule type" value="Genomic_DNA"/>
</dbReference>
<evidence type="ECO:0000313" key="2">
    <source>
        <dbReference type="EMBL" id="PPK88066.1"/>
    </source>
</evidence>
<gene>
    <name evidence="2" type="ORF">CLV84_1029</name>
</gene>
<dbReference type="Pfam" id="PF19268">
    <property type="entry name" value="CIS_TMP"/>
    <property type="match status" value="2"/>
</dbReference>
<dbReference type="InterPro" id="IPR045538">
    <property type="entry name" value="CIS_TMP"/>
</dbReference>
<organism evidence="2 3">
    <name type="scientific">Neolewinella xylanilytica</name>
    <dbReference type="NCBI Taxonomy" id="1514080"/>
    <lineage>
        <taxon>Bacteria</taxon>
        <taxon>Pseudomonadati</taxon>
        <taxon>Bacteroidota</taxon>
        <taxon>Saprospiria</taxon>
        <taxon>Saprospirales</taxon>
        <taxon>Lewinellaceae</taxon>
        <taxon>Neolewinella</taxon>
    </lineage>
</organism>
<dbReference type="Proteomes" id="UP000237662">
    <property type="component" value="Unassembled WGS sequence"/>
</dbReference>
<reference evidence="2 3" key="1">
    <citation type="submission" date="2018-02" db="EMBL/GenBank/DDBJ databases">
        <title>Genomic Encyclopedia of Archaeal and Bacterial Type Strains, Phase II (KMG-II): from individual species to whole genera.</title>
        <authorList>
            <person name="Goeker M."/>
        </authorList>
    </citation>
    <scope>NUCLEOTIDE SEQUENCE [LARGE SCALE GENOMIC DNA]</scope>
    <source>
        <strain evidence="2 3">DSM 29526</strain>
    </source>
</reference>
<keyword evidence="3" id="KW-1185">Reference proteome</keyword>
<name>A0A2S6I990_9BACT</name>
<feature type="compositionally biased region" description="Polar residues" evidence="1">
    <location>
        <begin position="158"/>
        <end position="169"/>
    </location>
</feature>